<dbReference type="SMART" id="SM00656">
    <property type="entry name" value="Amb_all"/>
    <property type="match status" value="1"/>
</dbReference>
<evidence type="ECO:0000256" key="4">
    <source>
        <dbReference type="ARBA" id="ARBA00022729"/>
    </source>
</evidence>
<dbReference type="Proteomes" id="UP000774617">
    <property type="component" value="Unassembled WGS sequence"/>
</dbReference>
<evidence type="ECO:0000256" key="3">
    <source>
        <dbReference type="ARBA" id="ARBA00022525"/>
    </source>
</evidence>
<protein>
    <recommendedName>
        <fullName evidence="7">pectin lyase</fullName>
        <ecNumber evidence="7">4.2.2.10</ecNumber>
    </recommendedName>
</protein>
<organism evidence="11 12">
    <name type="scientific">Macrophomina phaseolina</name>
    <dbReference type="NCBI Taxonomy" id="35725"/>
    <lineage>
        <taxon>Eukaryota</taxon>
        <taxon>Fungi</taxon>
        <taxon>Dikarya</taxon>
        <taxon>Ascomycota</taxon>
        <taxon>Pezizomycotina</taxon>
        <taxon>Dothideomycetes</taxon>
        <taxon>Dothideomycetes incertae sedis</taxon>
        <taxon>Botryosphaeriales</taxon>
        <taxon>Botryosphaeriaceae</taxon>
        <taxon>Macrophomina</taxon>
    </lineage>
</organism>
<keyword evidence="4 9" id="KW-0732">Signal</keyword>
<evidence type="ECO:0000256" key="7">
    <source>
        <dbReference type="ARBA" id="ARBA00039082"/>
    </source>
</evidence>
<gene>
    <name evidence="11" type="ORF">B0J12DRAFT_624517</name>
</gene>
<keyword evidence="5 8" id="KW-0456">Lyase</keyword>
<comment type="similarity">
    <text evidence="2 8">Belongs to the polysaccharide lyase 1 family.</text>
</comment>
<dbReference type="InterPro" id="IPR012334">
    <property type="entry name" value="Pectin_lyas_fold"/>
</dbReference>
<evidence type="ECO:0000256" key="5">
    <source>
        <dbReference type="ARBA" id="ARBA00023239"/>
    </source>
</evidence>
<dbReference type="InterPro" id="IPR045032">
    <property type="entry name" value="PEL"/>
</dbReference>
<feature type="signal peptide" evidence="9">
    <location>
        <begin position="1"/>
        <end position="18"/>
    </location>
</feature>
<dbReference type="GO" id="GO:0016829">
    <property type="term" value="F:lyase activity"/>
    <property type="evidence" value="ECO:0007669"/>
    <property type="project" value="UniProtKB-KW"/>
</dbReference>
<evidence type="ECO:0000256" key="8">
    <source>
        <dbReference type="RuleBase" id="RU361173"/>
    </source>
</evidence>
<evidence type="ECO:0000256" key="6">
    <source>
        <dbReference type="ARBA" id="ARBA00036818"/>
    </source>
</evidence>
<dbReference type="PANTHER" id="PTHR31683">
    <property type="entry name" value="PECTATE LYASE 18-RELATED"/>
    <property type="match status" value="1"/>
</dbReference>
<evidence type="ECO:0000256" key="2">
    <source>
        <dbReference type="ARBA" id="ARBA00010980"/>
    </source>
</evidence>
<evidence type="ECO:0000256" key="1">
    <source>
        <dbReference type="ARBA" id="ARBA00004613"/>
    </source>
</evidence>
<evidence type="ECO:0000256" key="9">
    <source>
        <dbReference type="SAM" id="SignalP"/>
    </source>
</evidence>
<accession>A0ABQ8GAB1</accession>
<evidence type="ECO:0000313" key="11">
    <source>
        <dbReference type="EMBL" id="KAH7050051.1"/>
    </source>
</evidence>
<evidence type="ECO:0000259" key="10">
    <source>
        <dbReference type="SMART" id="SM00656"/>
    </source>
</evidence>
<dbReference type="InterPro" id="IPR011050">
    <property type="entry name" value="Pectin_lyase_fold/virulence"/>
</dbReference>
<feature type="chain" id="PRO_5047402132" description="pectin lyase" evidence="9">
    <location>
        <begin position="19"/>
        <end position="378"/>
    </location>
</feature>
<reference evidence="11 12" key="1">
    <citation type="journal article" date="2021" name="Nat. Commun.">
        <title>Genetic determinants of endophytism in the Arabidopsis root mycobiome.</title>
        <authorList>
            <person name="Mesny F."/>
            <person name="Miyauchi S."/>
            <person name="Thiergart T."/>
            <person name="Pickel B."/>
            <person name="Atanasova L."/>
            <person name="Karlsson M."/>
            <person name="Huettel B."/>
            <person name="Barry K.W."/>
            <person name="Haridas S."/>
            <person name="Chen C."/>
            <person name="Bauer D."/>
            <person name="Andreopoulos W."/>
            <person name="Pangilinan J."/>
            <person name="LaButti K."/>
            <person name="Riley R."/>
            <person name="Lipzen A."/>
            <person name="Clum A."/>
            <person name="Drula E."/>
            <person name="Henrissat B."/>
            <person name="Kohler A."/>
            <person name="Grigoriev I.V."/>
            <person name="Martin F.M."/>
            <person name="Hacquard S."/>
        </authorList>
    </citation>
    <scope>NUCLEOTIDE SEQUENCE [LARGE SCALE GENOMIC DNA]</scope>
    <source>
        <strain evidence="11 12">MPI-SDFR-AT-0080</strain>
    </source>
</reference>
<dbReference type="InterPro" id="IPR002022">
    <property type="entry name" value="Pec_lyase"/>
</dbReference>
<dbReference type="EMBL" id="JAGTJR010000013">
    <property type="protein sequence ID" value="KAH7050051.1"/>
    <property type="molecule type" value="Genomic_DNA"/>
</dbReference>
<dbReference type="Pfam" id="PF00544">
    <property type="entry name" value="Pectate_lyase_4"/>
    <property type="match status" value="1"/>
</dbReference>
<keyword evidence="12" id="KW-1185">Reference proteome</keyword>
<feature type="domain" description="Pectate lyase" evidence="10">
    <location>
        <begin position="96"/>
        <end position="305"/>
    </location>
</feature>
<comment type="catalytic activity">
    <reaction evidence="6">
        <text>Eliminative cleavage of (1-&gt;4)-alpha-D-galacturonan methyl ester to give oligosaccharides with 4-deoxy-6-O-methyl-alpha-D-galact-4-enuronosyl groups at their non-reducing ends.</text>
        <dbReference type="EC" id="4.2.2.10"/>
    </reaction>
</comment>
<comment type="subcellular location">
    <subcellularLocation>
        <location evidence="1 8">Secreted</location>
    </subcellularLocation>
</comment>
<dbReference type="PANTHER" id="PTHR31683:SF16">
    <property type="entry name" value="PECTIN LYASE A-RELATED"/>
    <property type="match status" value="1"/>
</dbReference>
<comment type="caution">
    <text evidence="11">The sequence shown here is derived from an EMBL/GenBank/DDBJ whole genome shotgun (WGS) entry which is preliminary data.</text>
</comment>
<dbReference type="Gene3D" id="2.160.20.10">
    <property type="entry name" value="Single-stranded right-handed beta-helix, Pectin lyase-like"/>
    <property type="match status" value="1"/>
</dbReference>
<keyword evidence="8" id="KW-0624">Polysaccharide degradation</keyword>
<sequence length="378" mass="39407">MKLTLLSIVLALAHQTRATRVTGAAEGFAKGVTGGGSAAPVTPKNIVELTNYLADAQPRVIILDKEFNFKGSEGTVKEMGCRPRTKCSETGGGQDAINHASWCTNGNAGAGSKAVSVTYDRAGTLALKVNSNKSIVGVGNKGVIRGKGLRLAGAKNVIIQNIHITELNPQYIWGGDGIQIDGADMVWIDRSKISLVGRQMLVLGNGASGRVSVTNNEFDGSTSWSATCDGHHYWAIYFTGSNDMVTFKGNYIHHTSGRSPKVGGTTLLHAVNNVWYANSGHAFEILAPKSNALIEGNIFQNVVRPMKASTGKVFAPSSVQAVCNRALGRACQANSFGSSGPLTGTDSSFLGLFKGKNPATASAASPAISGRAGVGKIA</sequence>
<keyword evidence="3 8" id="KW-0964">Secreted</keyword>
<evidence type="ECO:0000313" key="12">
    <source>
        <dbReference type="Proteomes" id="UP000774617"/>
    </source>
</evidence>
<keyword evidence="8" id="KW-0119">Carbohydrate metabolism</keyword>
<dbReference type="EC" id="4.2.2.10" evidence="7"/>
<dbReference type="SUPFAM" id="SSF51126">
    <property type="entry name" value="Pectin lyase-like"/>
    <property type="match status" value="1"/>
</dbReference>
<name>A0ABQ8GAB1_9PEZI</name>
<proteinExistence type="inferred from homology"/>